<dbReference type="InterPro" id="IPR014284">
    <property type="entry name" value="RNA_pol_sigma-70_dom"/>
</dbReference>
<dbReference type="Pfam" id="PF04542">
    <property type="entry name" value="Sigma70_r2"/>
    <property type="match status" value="1"/>
</dbReference>
<feature type="domain" description="RNA polymerase sigma factor 70 region 4 type 2" evidence="6">
    <location>
        <begin position="126"/>
        <end position="177"/>
    </location>
</feature>
<dbReference type="NCBIfam" id="TIGR02937">
    <property type="entry name" value="sigma70-ECF"/>
    <property type="match status" value="1"/>
</dbReference>
<proteinExistence type="inferred from homology"/>
<keyword evidence="4" id="KW-0804">Transcription</keyword>
<dbReference type="InterPro" id="IPR013325">
    <property type="entry name" value="RNA_pol_sigma_r2"/>
</dbReference>
<dbReference type="GO" id="GO:0016987">
    <property type="term" value="F:sigma factor activity"/>
    <property type="evidence" value="ECO:0007669"/>
    <property type="project" value="UniProtKB-KW"/>
</dbReference>
<dbReference type="GO" id="GO:0003677">
    <property type="term" value="F:DNA binding"/>
    <property type="evidence" value="ECO:0007669"/>
    <property type="project" value="InterPro"/>
</dbReference>
<dbReference type="GO" id="GO:0006352">
    <property type="term" value="P:DNA-templated transcription initiation"/>
    <property type="evidence" value="ECO:0007669"/>
    <property type="project" value="InterPro"/>
</dbReference>
<dbReference type="InterPro" id="IPR036388">
    <property type="entry name" value="WH-like_DNA-bd_sf"/>
</dbReference>
<dbReference type="CDD" id="cd06171">
    <property type="entry name" value="Sigma70_r4"/>
    <property type="match status" value="1"/>
</dbReference>
<evidence type="ECO:0000313" key="8">
    <source>
        <dbReference type="Proteomes" id="UP000002629"/>
    </source>
</evidence>
<dbReference type="eggNOG" id="COG1595">
    <property type="taxonomic scope" value="Bacteria"/>
</dbReference>
<evidence type="ECO:0000256" key="2">
    <source>
        <dbReference type="ARBA" id="ARBA00023015"/>
    </source>
</evidence>
<dbReference type="Proteomes" id="UP000002629">
    <property type="component" value="Chromosome"/>
</dbReference>
<dbReference type="InterPro" id="IPR013249">
    <property type="entry name" value="RNA_pol_sigma70_r4_t2"/>
</dbReference>
<dbReference type="Gene3D" id="1.10.10.10">
    <property type="entry name" value="Winged helix-like DNA-binding domain superfamily/Winged helix DNA-binding domain"/>
    <property type="match status" value="1"/>
</dbReference>
<dbReference type="AlphaFoldDB" id="D5VHL7"/>
<keyword evidence="2" id="KW-0805">Transcription regulation</keyword>
<reference evidence="8" key="1">
    <citation type="journal article" date="2011" name="J. Bacteriol.">
        <title>Genome sequences of eight morphologically diverse alphaproteobacteria.</title>
        <authorList>
            <consortium name="US DOE Joint Genome Institute"/>
            <person name="Brown P.J."/>
            <person name="Kysela D.T."/>
            <person name="Buechlein A."/>
            <person name="Hemmerich C."/>
            <person name="Brun Y.V."/>
        </authorList>
    </citation>
    <scope>NUCLEOTIDE SEQUENCE [LARGE SCALE GENOMIC DNA]</scope>
    <source>
        <strain evidence="8">ATCC 21756 / DSM 7131 / JCM 7823 / NBRC 15250 / LMG 17158 / TK0059</strain>
    </source>
</reference>
<comment type="similarity">
    <text evidence="1">Belongs to the sigma-70 factor family. ECF subfamily.</text>
</comment>
<dbReference type="STRING" id="509190.Cseg_0483"/>
<dbReference type="HOGENOM" id="CLU_047691_12_3_5"/>
<dbReference type="SUPFAM" id="SSF88946">
    <property type="entry name" value="Sigma2 domain of RNA polymerase sigma factors"/>
    <property type="match status" value="1"/>
</dbReference>
<name>D5VHL7_CAUST</name>
<evidence type="ECO:0000256" key="3">
    <source>
        <dbReference type="ARBA" id="ARBA00023082"/>
    </source>
</evidence>
<dbReference type="KEGG" id="cse:Cseg_0483"/>
<evidence type="ECO:0000313" key="7">
    <source>
        <dbReference type="EMBL" id="ADG08998.1"/>
    </source>
</evidence>
<evidence type="ECO:0000256" key="4">
    <source>
        <dbReference type="ARBA" id="ARBA00023163"/>
    </source>
</evidence>
<evidence type="ECO:0000256" key="1">
    <source>
        <dbReference type="ARBA" id="ARBA00010641"/>
    </source>
</evidence>
<evidence type="ECO:0000259" key="6">
    <source>
        <dbReference type="Pfam" id="PF08281"/>
    </source>
</evidence>
<keyword evidence="3" id="KW-0731">Sigma factor</keyword>
<dbReference type="InterPro" id="IPR013324">
    <property type="entry name" value="RNA_pol_sigma_r3/r4-like"/>
</dbReference>
<dbReference type="RefSeq" id="WP_013077670.1">
    <property type="nucleotide sequence ID" value="NC_014100.1"/>
</dbReference>
<feature type="domain" description="RNA polymerase sigma-70 region 2" evidence="5">
    <location>
        <begin position="34"/>
        <end position="92"/>
    </location>
</feature>
<dbReference type="PANTHER" id="PTHR43133">
    <property type="entry name" value="RNA POLYMERASE ECF-TYPE SIGMA FACTO"/>
    <property type="match status" value="1"/>
</dbReference>
<organism evidence="7 8">
    <name type="scientific">Caulobacter segnis (strain ATCC 21756 / DSM 7131 / JCM 7823 / NBRC 15250 / LMG 17158 / TK0059)</name>
    <name type="common">Mycoplana segnis</name>
    <dbReference type="NCBI Taxonomy" id="509190"/>
    <lineage>
        <taxon>Bacteria</taxon>
        <taxon>Pseudomonadati</taxon>
        <taxon>Pseudomonadota</taxon>
        <taxon>Alphaproteobacteria</taxon>
        <taxon>Caulobacterales</taxon>
        <taxon>Caulobacteraceae</taxon>
        <taxon>Caulobacter</taxon>
    </lineage>
</organism>
<sequence length="199" mass="22977">MLDVGAYTMIWGRKPLKAADQDRLLAESSARFTPALRAFFSRRAPASDVEDLVQEVLLRIHKRQPGAVVTNVEGYLFEVAANVLIDRGRRDRTRRRSDHCELQDIHHPVDEMSPERVLQGREQMARVLAALNTLPERTRRVFILVRFEEMSYKLVAQRLGVSVSAVEKHVMKALRHLHERLRDQDDVDHVGQRDTRRPG</sequence>
<dbReference type="Gene3D" id="1.10.1740.10">
    <property type="match status" value="1"/>
</dbReference>
<dbReference type="InterPro" id="IPR007627">
    <property type="entry name" value="RNA_pol_sigma70_r2"/>
</dbReference>
<gene>
    <name evidence="7" type="ordered locus">Cseg_0483</name>
</gene>
<dbReference type="EMBL" id="CP002008">
    <property type="protein sequence ID" value="ADG08998.1"/>
    <property type="molecule type" value="Genomic_DNA"/>
</dbReference>
<dbReference type="PANTHER" id="PTHR43133:SF63">
    <property type="entry name" value="RNA POLYMERASE SIGMA FACTOR FECI-RELATED"/>
    <property type="match status" value="1"/>
</dbReference>
<protein>
    <submittedName>
        <fullName evidence="7">RNA polymerase, sigma-24 subunit, ECF subfamily</fullName>
    </submittedName>
</protein>
<evidence type="ECO:0000259" key="5">
    <source>
        <dbReference type="Pfam" id="PF04542"/>
    </source>
</evidence>
<accession>D5VHL7</accession>
<dbReference type="InterPro" id="IPR039425">
    <property type="entry name" value="RNA_pol_sigma-70-like"/>
</dbReference>
<dbReference type="SUPFAM" id="SSF88659">
    <property type="entry name" value="Sigma3 and sigma4 domains of RNA polymerase sigma factors"/>
    <property type="match status" value="1"/>
</dbReference>
<dbReference type="Pfam" id="PF08281">
    <property type="entry name" value="Sigma70_r4_2"/>
    <property type="match status" value="1"/>
</dbReference>